<name>A0A917CII0_9GAMM</name>
<dbReference type="Pfam" id="PF05258">
    <property type="entry name" value="DciA"/>
    <property type="match status" value="1"/>
</dbReference>
<reference evidence="1" key="1">
    <citation type="journal article" date="2014" name="Int. J. Syst. Evol. Microbiol.">
        <title>Complete genome sequence of Corynebacterium casei LMG S-19264T (=DSM 44701T), isolated from a smear-ripened cheese.</title>
        <authorList>
            <consortium name="US DOE Joint Genome Institute (JGI-PGF)"/>
            <person name="Walter F."/>
            <person name="Albersmeier A."/>
            <person name="Kalinowski J."/>
            <person name="Ruckert C."/>
        </authorList>
    </citation>
    <scope>NUCLEOTIDE SEQUENCE</scope>
    <source>
        <strain evidence="1">CGMCC 1.12726</strain>
    </source>
</reference>
<evidence type="ECO:0000313" key="2">
    <source>
        <dbReference type="Proteomes" id="UP000632858"/>
    </source>
</evidence>
<dbReference type="AlphaFoldDB" id="A0A917CII0"/>
<organism evidence="1 2">
    <name type="scientific">Arenimonas maotaiensis</name>
    <dbReference type="NCBI Taxonomy" id="1446479"/>
    <lineage>
        <taxon>Bacteria</taxon>
        <taxon>Pseudomonadati</taxon>
        <taxon>Pseudomonadota</taxon>
        <taxon>Gammaproteobacteria</taxon>
        <taxon>Lysobacterales</taxon>
        <taxon>Lysobacteraceae</taxon>
        <taxon>Arenimonas</taxon>
    </lineage>
</organism>
<comment type="caution">
    <text evidence="1">The sequence shown here is derived from an EMBL/GenBank/DDBJ whole genome shotgun (WGS) entry which is preliminary data.</text>
</comment>
<reference evidence="1" key="2">
    <citation type="submission" date="2020-09" db="EMBL/GenBank/DDBJ databases">
        <authorList>
            <person name="Sun Q."/>
            <person name="Zhou Y."/>
        </authorList>
    </citation>
    <scope>NUCLEOTIDE SEQUENCE</scope>
    <source>
        <strain evidence="1">CGMCC 1.12726</strain>
    </source>
</reference>
<evidence type="ECO:0008006" key="3">
    <source>
        <dbReference type="Google" id="ProtNLM"/>
    </source>
</evidence>
<protein>
    <recommendedName>
        <fullName evidence="3">DUF721 domain-containing protein</fullName>
    </recommendedName>
</protein>
<dbReference type="EMBL" id="BMFO01000002">
    <property type="protein sequence ID" value="GGF90048.1"/>
    <property type="molecule type" value="Genomic_DNA"/>
</dbReference>
<evidence type="ECO:0000313" key="1">
    <source>
        <dbReference type="EMBL" id="GGF90048.1"/>
    </source>
</evidence>
<proteinExistence type="predicted"/>
<dbReference type="InterPro" id="IPR007922">
    <property type="entry name" value="DciA-like"/>
</dbReference>
<dbReference type="Proteomes" id="UP000632858">
    <property type="component" value="Unassembled WGS sequence"/>
</dbReference>
<accession>A0A917CII0</accession>
<gene>
    <name evidence="1" type="ORF">GCM10010960_09850</name>
</gene>
<sequence>MGADKPFKPERSALQALEQTGLAALVARAGELASLDRLLRRNLPEALAKQCRLGAWREGRLVFQVSNPVWKNKLRLHSREILDHANALGLPAREIRITIDLAFQPGDDR</sequence>
<keyword evidence="2" id="KW-1185">Reference proteome</keyword>